<keyword evidence="3" id="KW-1185">Reference proteome</keyword>
<dbReference type="EMBL" id="CP093846">
    <property type="protein sequence ID" value="UNS97665.1"/>
    <property type="molecule type" value="Genomic_DNA"/>
</dbReference>
<evidence type="ECO:0000313" key="3">
    <source>
        <dbReference type="Proteomes" id="UP001202244"/>
    </source>
</evidence>
<proteinExistence type="predicted"/>
<protein>
    <submittedName>
        <fullName evidence="2">Uncharacterized protein</fullName>
    </submittedName>
</protein>
<gene>
    <name evidence="2" type="ORF">MMF93_15095</name>
</gene>
<dbReference type="RefSeq" id="WP_242751797.1">
    <property type="nucleotide sequence ID" value="NZ_CP093846.1"/>
</dbReference>
<keyword evidence="1" id="KW-1133">Transmembrane helix</keyword>
<evidence type="ECO:0000256" key="1">
    <source>
        <dbReference type="SAM" id="Phobius"/>
    </source>
</evidence>
<dbReference type="Proteomes" id="UP001202244">
    <property type="component" value="Chromosome"/>
</dbReference>
<keyword evidence="1" id="KW-0472">Membrane</keyword>
<sequence>MGERSDVHEAMTAATAAGLALVVTVPNPGLAAPLTLAATVAMLVITTLRR</sequence>
<organism evidence="2 3">
    <name type="scientific">Streptomyces tubbatahanensis</name>
    <dbReference type="NCBI Taxonomy" id="2923272"/>
    <lineage>
        <taxon>Bacteria</taxon>
        <taxon>Bacillati</taxon>
        <taxon>Actinomycetota</taxon>
        <taxon>Actinomycetes</taxon>
        <taxon>Kitasatosporales</taxon>
        <taxon>Streptomycetaceae</taxon>
        <taxon>Streptomyces</taxon>
    </lineage>
</organism>
<reference evidence="2 3" key="1">
    <citation type="journal article" date="2023" name="Microbiol. Spectr.">
        <title>Synergy between Genome Mining, Metabolomics, and Bioinformatics Uncovers Antibacterial Chlorinated Carbazole Alkaloids and Their Biosynthetic Gene Cluster from Streptomyces tubbatahanensis sp. nov., a Novel Actinomycete Isolated from Sulu Sea, Philippines.</title>
        <authorList>
            <person name="Tenebro C.P."/>
            <person name="Trono D.J.V.L."/>
            <person name="Balida L.A.P."/>
            <person name="Bayog L.K.A."/>
            <person name="Bruna J.R."/>
            <person name="Sabido E.M."/>
            <person name="Caspe D.P.C."/>
            <person name="de Los Santos E.L.C."/>
            <person name="Saludes J.P."/>
            <person name="Dalisay D.S."/>
        </authorList>
    </citation>
    <scope>NUCLEOTIDE SEQUENCE [LARGE SCALE GENOMIC DNA]</scope>
    <source>
        <strain evidence="2 3">DSD3025</strain>
    </source>
</reference>
<feature type="transmembrane region" description="Helical" evidence="1">
    <location>
        <begin position="30"/>
        <end position="48"/>
    </location>
</feature>
<name>A0ABY3XTC5_9ACTN</name>
<keyword evidence="1" id="KW-0812">Transmembrane</keyword>
<evidence type="ECO:0000313" key="2">
    <source>
        <dbReference type="EMBL" id="UNS97665.1"/>
    </source>
</evidence>
<accession>A0ABY3XTC5</accession>